<dbReference type="Proteomes" id="UP000220797">
    <property type="component" value="Unassembled WGS sequence"/>
</dbReference>
<dbReference type="InterPro" id="IPR021109">
    <property type="entry name" value="Peptidase_aspartic_dom_sf"/>
</dbReference>
<evidence type="ECO:0000256" key="2">
    <source>
        <dbReference type="ARBA" id="ARBA00022670"/>
    </source>
</evidence>
<feature type="domain" description="Peptidase A1" evidence="7">
    <location>
        <begin position="229"/>
        <end position="595"/>
    </location>
</feature>
<feature type="active site" evidence="5">
    <location>
        <position position="485"/>
    </location>
</feature>
<feature type="disulfide bond" evidence="6">
    <location>
        <begin position="260"/>
        <end position="265"/>
    </location>
</feature>
<comment type="similarity">
    <text evidence="1">Belongs to the peptidase A1 family.</text>
</comment>
<sequence>MNFLIFKKLKKRIHSTILIQLILVLFLIHTSHIKLNNCIYINNNSKPLKDVEFYIDTPNYKIPKCNLCINCSVCIHENEVSENIIPLVAVASKRKYFSDKISKVKGDNAEYGIKKEDIIPSKYANDSEDNFFLLNKLNNGKKRSYNFLQNDKSYEISKNNKNLNIKKENDEQKENEYYISGKDFTNNYSHKNYRINGDINNKKKDQKVDNKLSNTQVTLPLQQLQDSQYVGTVKIGNPPQTIRPIFDTGSTNIWIVSTKCNDDTCLKVHRYNYKLSRSFRYYKPYTNLDIMFGTGIIQGTIGIETFRIGPFKIENQSFGLVKKEKGNEKKSNVFERIKFEGIIGLAFPAMLSTGKTTIYENLVSAYNFKHNEFSIYIGKDSKFSALIFGGVDTRFFHGDIYMFPVVKEYYWEINFDGLYIDHQKFCCDSSSIVYDLRKKSKKKKNSFIRKFFRTISHFKNENQMEENDSMNEKKIKKDKNYLIFDSGTSFNSVPKSEIEYFLKIVPSKKCDDNNIDEVVSGYPNLTYVINKMPFTLTPAQYLVRNNDICKPAFMEIEVSPEYGHAYILGNATFMRYYYTVYRRGKKNESSYVGIAKAVHADENEVYLNSLHNEINKM</sequence>
<evidence type="ECO:0000313" key="9">
    <source>
        <dbReference type="Proteomes" id="UP000220797"/>
    </source>
</evidence>
<dbReference type="EMBL" id="CVMV01000045">
    <property type="protein sequence ID" value="CRG95806.1"/>
    <property type="molecule type" value="Genomic_DNA"/>
</dbReference>
<dbReference type="CDD" id="cd05471">
    <property type="entry name" value="pepsin_like"/>
    <property type="match status" value="1"/>
</dbReference>
<accession>A0A1J1GTE9</accession>
<evidence type="ECO:0000259" key="7">
    <source>
        <dbReference type="PROSITE" id="PS51767"/>
    </source>
</evidence>
<dbReference type="InterPro" id="IPR001461">
    <property type="entry name" value="Aspartic_peptidase_A1"/>
</dbReference>
<dbReference type="PANTHER" id="PTHR47966:SF51">
    <property type="entry name" value="BETA-SITE APP-CLEAVING ENZYME, ISOFORM A-RELATED"/>
    <property type="match status" value="1"/>
</dbReference>
<name>A0A1J1GTE9_PLAGA</name>
<keyword evidence="6" id="KW-1015">Disulfide bond</keyword>
<dbReference type="OrthoDB" id="771136at2759"/>
<keyword evidence="9" id="KW-1185">Reference proteome</keyword>
<dbReference type="OMA" id="HQKFCCD"/>
<dbReference type="GO" id="GO:0016485">
    <property type="term" value="P:protein processing"/>
    <property type="evidence" value="ECO:0007669"/>
    <property type="project" value="UniProtKB-ARBA"/>
</dbReference>
<keyword evidence="3" id="KW-0064">Aspartyl protease</keyword>
<evidence type="ECO:0000313" key="8">
    <source>
        <dbReference type="EMBL" id="CRG95806.1"/>
    </source>
</evidence>
<dbReference type="InterPro" id="IPR033121">
    <property type="entry name" value="PEPTIDASE_A1"/>
</dbReference>
<keyword evidence="4" id="KW-0378">Hydrolase</keyword>
<feature type="active site" evidence="5">
    <location>
        <position position="247"/>
    </location>
</feature>
<dbReference type="PRINTS" id="PR00792">
    <property type="entry name" value="PEPSIN"/>
</dbReference>
<proteinExistence type="inferred from homology"/>
<dbReference type="InterPro" id="IPR034164">
    <property type="entry name" value="Pepsin-like_dom"/>
</dbReference>
<dbReference type="PANTHER" id="PTHR47966">
    <property type="entry name" value="BETA-SITE APP-CLEAVING ENZYME, ISOFORM A-RELATED"/>
    <property type="match status" value="1"/>
</dbReference>
<evidence type="ECO:0000256" key="4">
    <source>
        <dbReference type="ARBA" id="ARBA00022801"/>
    </source>
</evidence>
<dbReference type="VEuPathDB" id="PlasmoDB:PGAL8A_00301800"/>
<comment type="caution">
    <text evidence="8">The sequence shown here is derived from an EMBL/GenBank/DDBJ whole genome shotgun (WGS) entry which is preliminary data.</text>
</comment>
<evidence type="ECO:0000256" key="1">
    <source>
        <dbReference type="ARBA" id="ARBA00007447"/>
    </source>
</evidence>
<reference evidence="8" key="1">
    <citation type="submission" date="2015-04" db="EMBL/GenBank/DDBJ databases">
        <authorList>
            <consortium name="Pathogen Informatics"/>
        </authorList>
    </citation>
    <scope>NUCLEOTIDE SEQUENCE [LARGE SCALE GENOMIC DNA]</scope>
    <source>
        <strain evidence="8">8A</strain>
    </source>
</reference>
<dbReference type="PROSITE" id="PS51767">
    <property type="entry name" value="PEPTIDASE_A1"/>
    <property type="match status" value="1"/>
</dbReference>
<dbReference type="RefSeq" id="XP_028528614.1">
    <property type="nucleotide sequence ID" value="XM_028672019.1"/>
</dbReference>
<evidence type="ECO:0000256" key="6">
    <source>
        <dbReference type="PIRSR" id="PIRSR601461-2"/>
    </source>
</evidence>
<dbReference type="GO" id="GO:0004190">
    <property type="term" value="F:aspartic-type endopeptidase activity"/>
    <property type="evidence" value="ECO:0007669"/>
    <property type="project" value="UniProtKB-KW"/>
</dbReference>
<protein>
    <submittedName>
        <fullName evidence="8">Plasmepsin IX, putative</fullName>
    </submittedName>
</protein>
<dbReference type="FunFam" id="2.40.70.10:FF:000115">
    <property type="entry name" value="Lysosomal aspartic protease"/>
    <property type="match status" value="1"/>
</dbReference>
<evidence type="ECO:0000256" key="5">
    <source>
        <dbReference type="PIRSR" id="PIRSR601461-1"/>
    </source>
</evidence>
<dbReference type="AlphaFoldDB" id="A0A1J1GTE9"/>
<dbReference type="SUPFAM" id="SSF50630">
    <property type="entry name" value="Acid proteases"/>
    <property type="match status" value="1"/>
</dbReference>
<evidence type="ECO:0000256" key="3">
    <source>
        <dbReference type="ARBA" id="ARBA00022750"/>
    </source>
</evidence>
<dbReference type="GeneID" id="39731551"/>
<dbReference type="Gene3D" id="2.40.70.10">
    <property type="entry name" value="Acid Proteases"/>
    <property type="match status" value="2"/>
</dbReference>
<keyword evidence="2" id="KW-0645">Protease</keyword>
<gene>
    <name evidence="8" type="ORF">PGAL8A_00301800</name>
</gene>
<organism evidence="8 9">
    <name type="scientific">Plasmodium gallinaceum</name>
    <dbReference type="NCBI Taxonomy" id="5849"/>
    <lineage>
        <taxon>Eukaryota</taxon>
        <taxon>Sar</taxon>
        <taxon>Alveolata</taxon>
        <taxon>Apicomplexa</taxon>
        <taxon>Aconoidasida</taxon>
        <taxon>Haemosporida</taxon>
        <taxon>Plasmodiidae</taxon>
        <taxon>Plasmodium</taxon>
        <taxon>Plasmodium (Haemamoeba)</taxon>
    </lineage>
</organism>
<dbReference type="Pfam" id="PF00026">
    <property type="entry name" value="Asp"/>
    <property type="match status" value="2"/>
</dbReference>